<evidence type="ECO:0000256" key="1">
    <source>
        <dbReference type="ARBA" id="ARBA00022737"/>
    </source>
</evidence>
<dbReference type="SMART" id="SM00248">
    <property type="entry name" value="ANK"/>
    <property type="match status" value="10"/>
</dbReference>
<protein>
    <recommendedName>
        <fullName evidence="6">Ankyrin</fullName>
    </recommendedName>
</protein>
<dbReference type="SUPFAM" id="SSF48403">
    <property type="entry name" value="Ankyrin repeat"/>
    <property type="match status" value="2"/>
</dbReference>
<dbReference type="Proteomes" id="UP000706124">
    <property type="component" value="Unassembled WGS sequence"/>
</dbReference>
<dbReference type="InterPro" id="IPR002110">
    <property type="entry name" value="Ankyrin_rpt"/>
</dbReference>
<proteinExistence type="predicted"/>
<feature type="repeat" description="ANK" evidence="3">
    <location>
        <begin position="300"/>
        <end position="325"/>
    </location>
</feature>
<dbReference type="AlphaFoldDB" id="A0A9P7MEX0"/>
<dbReference type="OrthoDB" id="194358at2759"/>
<organism evidence="4 5">
    <name type="scientific">Claviceps pazoutovae</name>
    <dbReference type="NCBI Taxonomy" id="1649127"/>
    <lineage>
        <taxon>Eukaryota</taxon>
        <taxon>Fungi</taxon>
        <taxon>Dikarya</taxon>
        <taxon>Ascomycota</taxon>
        <taxon>Pezizomycotina</taxon>
        <taxon>Sordariomycetes</taxon>
        <taxon>Hypocreomycetidae</taxon>
        <taxon>Hypocreales</taxon>
        <taxon>Clavicipitaceae</taxon>
        <taxon>Claviceps</taxon>
    </lineage>
</organism>
<evidence type="ECO:0000313" key="5">
    <source>
        <dbReference type="Proteomes" id="UP000706124"/>
    </source>
</evidence>
<dbReference type="Gene3D" id="1.25.40.20">
    <property type="entry name" value="Ankyrin repeat-containing domain"/>
    <property type="match status" value="4"/>
</dbReference>
<reference evidence="4 5" key="1">
    <citation type="journal article" date="2020" name="bioRxiv">
        <title>Whole genome comparisons of ergot fungi reveals the divergence and evolution of species within the genus Claviceps are the result of varying mechanisms driving genome evolution and host range expansion.</title>
        <authorList>
            <person name="Wyka S.A."/>
            <person name="Mondo S.J."/>
            <person name="Liu M."/>
            <person name="Dettman J."/>
            <person name="Nalam V."/>
            <person name="Broders K.D."/>
        </authorList>
    </citation>
    <scope>NUCLEOTIDE SEQUENCE [LARGE SCALE GENOMIC DNA]</scope>
    <source>
        <strain evidence="4 5">CCC 1485</strain>
    </source>
</reference>
<accession>A0A9P7MEX0</accession>
<dbReference type="PANTHER" id="PTHR24198">
    <property type="entry name" value="ANKYRIN REPEAT AND PROTEIN KINASE DOMAIN-CONTAINING PROTEIN"/>
    <property type="match status" value="1"/>
</dbReference>
<evidence type="ECO:0008006" key="6">
    <source>
        <dbReference type="Google" id="ProtNLM"/>
    </source>
</evidence>
<feature type="repeat" description="ANK" evidence="3">
    <location>
        <begin position="1134"/>
        <end position="1166"/>
    </location>
</feature>
<keyword evidence="1" id="KW-0677">Repeat</keyword>
<comment type="caution">
    <text evidence="4">The sequence shown here is derived from an EMBL/GenBank/DDBJ whole genome shotgun (WGS) entry which is preliminary data.</text>
</comment>
<name>A0A9P7MEX0_9HYPO</name>
<dbReference type="PROSITE" id="PS50297">
    <property type="entry name" value="ANK_REP_REGION"/>
    <property type="match status" value="2"/>
</dbReference>
<dbReference type="InterPro" id="IPR036770">
    <property type="entry name" value="Ankyrin_rpt-contain_sf"/>
</dbReference>
<evidence type="ECO:0000256" key="2">
    <source>
        <dbReference type="ARBA" id="ARBA00023043"/>
    </source>
</evidence>
<sequence>MATTHRSVLRSSLEDTVASLASVFPLLTTNATKNSDIICEHLSRLHDELRWIFGVACGLHRLVQHYEDGGLIFQDKGPYLVLKRWMSVLEKIRELSKDITLAHLQSSLRSLEPCLDIVPVVCDNVYSLYRIRSTLMSDICPPQPPNEPLPATGLYLSGLRDAPFELEPDQSNCPQQSSLGENSSTVPSDATVLQWMRELNFRGHNRPPLELFPELCLARARNQQRPSYRIAASQWYLYADSKWSVIRREAEYLVSEPQRQNFFNWVLEFARTRIPHHPGTAGEEERASRIIELTDELERAHLTPMHMACMLGMTELCKYLLAEGAFIISTGAFGSPLHCALLGPKVLLQMRQPLSWSTVLREMEPANDDIVNAVLADGEDCDARMRILLETPEGATLASITFVASVKTRNPELFQKIMEHSGTLDQSFSFMLTNLFPDEIPPDLTEFMAMMYAVVLGHNLVPDRTRFHISHCPWNGQDDVGLAILGILRRNRLSLSRITVTPIPTTNDEDFHRMVEDCILHGNDMYLQRLALDSRFNPNIRYKSPWLDNGTLVHAAVLCRQAEMLTTLASYDADMYAVDARGRTPLMVSENVQILRLLVENYHVSTESTDADGRNIWHYVAATNDLTLSSWLCKNDPSREANINSITKQGHSPLIESLMYINSLVDQDRRQTPPRPDVVYLLLEQDYLDINKGSSKLPIGHLAAQWGELRMVNTLAEKGLNFAVLDDEGRSPLHHLNTSCEEGLAKRLLELCDGLSSISKAGVTSLESLYANSFLTEPGGGGLSRHPSSFHTLTEESLKPLLTREVLDAHNEAGDGCWARFCNTSRQLLERCSKIEGGVPDAVELSIRAGVLALHKKHALKAYEEETGRPALLCLASLHEDGTASWYLQNNPMVRKVLPACIAAGLTLFFRTQGAFELMAEALKLADREIIFDVAQHIPLHEPAPSFGGMTMVEYAMRLKVDGVKSFPILVCRGHITPEEVNSIGPRLCHVLLEPSLAENRAEALICLLFCGLCPNTTIRTEVPDKETTLLSEAIAHDFLDIFAILLERDADPGAGRTEKAITTALLPNKTVYLPFLLDRLKPDFDWNFTVSFEGVPGFNAIDFAIQAQAHEALETLFSSSTIKTIIHSRSDINRGTPAHLAARRNDIRSIEILQRNGADLGRVDDSGQTILDIAAAISSPELMDLAAKFCSSDARS</sequence>
<dbReference type="Pfam" id="PF00023">
    <property type="entry name" value="Ank"/>
    <property type="match status" value="1"/>
</dbReference>
<dbReference type="EMBL" id="SRPO01000101">
    <property type="protein sequence ID" value="KAG5941188.1"/>
    <property type="molecule type" value="Genomic_DNA"/>
</dbReference>
<dbReference type="PROSITE" id="PS50088">
    <property type="entry name" value="ANK_REPEAT"/>
    <property type="match status" value="2"/>
</dbReference>
<evidence type="ECO:0000313" key="4">
    <source>
        <dbReference type="EMBL" id="KAG5941188.1"/>
    </source>
</evidence>
<keyword evidence="2 3" id="KW-0040">ANK repeat</keyword>
<gene>
    <name evidence="4" type="ORF">E4U60_000170</name>
</gene>
<keyword evidence="5" id="KW-1185">Reference proteome</keyword>
<evidence type="ECO:0000256" key="3">
    <source>
        <dbReference type="PROSITE-ProRule" id="PRU00023"/>
    </source>
</evidence>
<dbReference type="PANTHER" id="PTHR24198:SF165">
    <property type="entry name" value="ANKYRIN REPEAT-CONTAINING PROTEIN-RELATED"/>
    <property type="match status" value="1"/>
</dbReference>